<reference evidence="4" key="1">
    <citation type="submission" date="2022-12" db="EMBL/GenBank/DDBJ databases">
        <authorList>
            <person name="Mo P."/>
        </authorList>
    </citation>
    <scope>NUCLEOTIDE SEQUENCE [LARGE SCALE GENOMIC DNA]</scope>
    <source>
        <strain evidence="4">HUAS 3-15</strain>
    </source>
</reference>
<sequence>MTPVAPGTGAPFAPGATVVRRDIHLDKVWSAQPHRAISDTGTLLELGYWPGISALAPTTWTTALRTGDDTSRKNGLANLAAGTWELEPWAWRHTVLRSRFETGEWFSLHHFQTTAGEPLRLYVNFERPAVRTRTGIDTLDLLVDLVVEPDLSSAKWKDEDEYAHGRRLGFITDDDHRLVEQARERALGLLQDRAGPFAAPWPTWTPDPAWPLPVLPDDAGRLRR</sequence>
<evidence type="ECO:0000313" key="3">
    <source>
        <dbReference type="EMBL" id="WBP91155.1"/>
    </source>
</evidence>
<dbReference type="Gene3D" id="2.40.380.10">
    <property type="entry name" value="FomD-like"/>
    <property type="match status" value="1"/>
</dbReference>
<evidence type="ECO:0000259" key="2">
    <source>
        <dbReference type="Pfam" id="PF04167"/>
    </source>
</evidence>
<dbReference type="Proteomes" id="UP001212821">
    <property type="component" value="Chromosome"/>
</dbReference>
<dbReference type="PANTHER" id="PTHR39159:SF1">
    <property type="entry name" value="UPF0374 PROTEIN YGAC"/>
    <property type="match status" value="1"/>
</dbReference>
<dbReference type="EMBL" id="CP115450">
    <property type="protein sequence ID" value="WBP91155.1"/>
    <property type="molecule type" value="Genomic_DNA"/>
</dbReference>
<dbReference type="InterPro" id="IPR007295">
    <property type="entry name" value="DUF402"/>
</dbReference>
<protein>
    <submittedName>
        <fullName evidence="3">DUF402 domain-containing protein</fullName>
    </submittedName>
</protein>
<feature type="domain" description="DUF402" evidence="2">
    <location>
        <begin position="93"/>
        <end position="192"/>
    </location>
</feature>
<evidence type="ECO:0000313" key="4">
    <source>
        <dbReference type="Proteomes" id="UP001212821"/>
    </source>
</evidence>
<keyword evidence="4" id="KW-1185">Reference proteome</keyword>
<dbReference type="SUPFAM" id="SSF159234">
    <property type="entry name" value="FomD-like"/>
    <property type="match status" value="1"/>
</dbReference>
<gene>
    <name evidence="3" type="ORF">O1G21_38280</name>
</gene>
<organism evidence="3 4">
    <name type="scientific">Kitasatospora cathayae</name>
    <dbReference type="NCBI Taxonomy" id="3004092"/>
    <lineage>
        <taxon>Bacteria</taxon>
        <taxon>Bacillati</taxon>
        <taxon>Actinomycetota</taxon>
        <taxon>Actinomycetes</taxon>
        <taxon>Kitasatosporales</taxon>
        <taxon>Streptomycetaceae</taxon>
        <taxon>Kitasatospora</taxon>
    </lineage>
</organism>
<dbReference type="InterPro" id="IPR035930">
    <property type="entry name" value="FomD-like_sf"/>
</dbReference>
<keyword evidence="1" id="KW-0378">Hydrolase</keyword>
<dbReference type="Pfam" id="PF04167">
    <property type="entry name" value="DUF402"/>
    <property type="match status" value="1"/>
</dbReference>
<dbReference type="InterPro" id="IPR050212">
    <property type="entry name" value="Ntdp-like"/>
</dbReference>
<accession>A0ABY7QEH2</accession>
<evidence type="ECO:0000256" key="1">
    <source>
        <dbReference type="ARBA" id="ARBA00022801"/>
    </source>
</evidence>
<dbReference type="PANTHER" id="PTHR39159">
    <property type="match status" value="1"/>
</dbReference>
<proteinExistence type="predicted"/>
<dbReference type="RefSeq" id="WP_270150347.1">
    <property type="nucleotide sequence ID" value="NZ_CP115450.1"/>
</dbReference>
<name>A0ABY7QEH2_9ACTN</name>